<dbReference type="SMART" id="SM00869">
    <property type="entry name" value="Autotransporter"/>
    <property type="match status" value="1"/>
</dbReference>
<comment type="caution">
    <text evidence="2">The sequence shown here is derived from an EMBL/GenBank/DDBJ whole genome shotgun (WGS) entry which is preliminary data.</text>
</comment>
<sequence>IPQHDANNLTIDRNKNNIDRIMWAGEGKNYNYTDKAGWGNDGDWNTFRNTYPSVFDYAIFDYKYKSMPKINLLFRDNTTIKHLSVHYVKEGNKATPWEYMQVQGIKSGSGNRNLTIGTFDVKGDVKFEIKLGGKSTIDTLNNTAERLNIKVNNENGTDTLTISTLNQTTAKGDSQIFKNVNIGTFNLQNGKSYQRGGSVGTLNLQGGEFHLGAKDDMSQAEHDGVVDNLVLQKGIFKQYKGEINNITLTSNKETANFTANNDFNNGSKGTYDGLISKVDKNTNGENTVTFGNNGGTITTTLTSGQLTIDNKKGDITNNGAVSSLDVSKKVGSAIVYNSNGASIDKLTSNDDSTIHNQGKISDLDFKGGSLNNAGTITTLNNTNGTAINNEGTITTFTNTNKNTATIRNQGKITNGIINDGGTLTVFNDFRKDESAANGYHTIGEIGKTANGVHIENNNGGKLHLDAWYFNKEDFTTQEERKNNALLVNGNYAGITLGDVFVNTQGLDVDKTYNANTFIADKDGNIVGDKINNGQGIDVNKLHSVSGIYKFENFGGKGEYRAIINRDELSGKTLAQSIIYSQRVRNVNLSRILREATTQVFVSGKEGEVNGKSLSQLEQLHTNHRDENSQNHTFVIPYYQNFSADLGNNAKLKSNSSGMLIATQRELPNDYGVLGIYTGFENAEQKVNAQRLDLDGNSYYAGLTYNHSFYEDDLTTYFMNLTTKLDYIERDVTKTYLGYIGSASSTAKVFGYGANARVGLSHYLKNDAKITPQIGFNYLGMHSKPFTLNHLGGTREHYYSQNFNFVDAVATIKYETPWINRFKTSLALGTIINVYKDAEGTLHLDNNFLSSELDIARLYGVVQGGISYDLTKDSDISLGYSGIFSSANTIRSHAFMFRYAWWW</sequence>
<dbReference type="PROSITE" id="PS51208">
    <property type="entry name" value="AUTOTRANSPORTER"/>
    <property type="match status" value="1"/>
</dbReference>
<proteinExistence type="predicted"/>
<dbReference type="InterPro" id="IPR005546">
    <property type="entry name" value="Autotransporte_beta"/>
</dbReference>
<gene>
    <name evidence="2" type="ORF">CT510_09195</name>
</gene>
<dbReference type="Pfam" id="PF03797">
    <property type="entry name" value="Autotransporter"/>
    <property type="match status" value="1"/>
</dbReference>
<dbReference type="AlphaFoldDB" id="A0A7U8B5D6"/>
<dbReference type="InterPro" id="IPR036709">
    <property type="entry name" value="Autotransporte_beta_dom_sf"/>
</dbReference>
<feature type="domain" description="Autotransporter" evidence="1">
    <location>
        <begin position="625"/>
        <end position="902"/>
    </location>
</feature>
<organism evidence="2 3">
    <name type="scientific">Campylobacter upsaliensis</name>
    <dbReference type="NCBI Taxonomy" id="28080"/>
    <lineage>
        <taxon>Bacteria</taxon>
        <taxon>Pseudomonadati</taxon>
        <taxon>Campylobacterota</taxon>
        <taxon>Epsilonproteobacteria</taxon>
        <taxon>Campylobacterales</taxon>
        <taxon>Campylobacteraceae</taxon>
        <taxon>Campylobacter</taxon>
    </lineage>
</organism>
<reference evidence="2 3" key="1">
    <citation type="submission" date="2018-06" db="EMBL/GenBank/DDBJ databases">
        <authorList>
            <consortium name="PulseNet: The National Subtyping Network for Foodborne Disease Surveillance"/>
            <person name="Tarr C.L."/>
            <person name="Trees E."/>
            <person name="Katz L.S."/>
            <person name="Carleton-Romer H.A."/>
            <person name="Stroika S."/>
            <person name="Kucerova Z."/>
            <person name="Roache K.F."/>
            <person name="Sabol A.L."/>
            <person name="Besser J."/>
            <person name="Gerner-Smidt P."/>
        </authorList>
    </citation>
    <scope>NUCLEOTIDE SEQUENCE [LARGE SCALE GENOMIC DNA]</scope>
    <source>
        <strain evidence="2 3">PNUSAC003104</strain>
    </source>
</reference>
<dbReference type="Proteomes" id="UP000535305">
    <property type="component" value="Unassembled WGS sequence"/>
</dbReference>
<accession>A0A7U8B5D6</accession>
<dbReference type="SUPFAM" id="SSF103515">
    <property type="entry name" value="Autotransporter"/>
    <property type="match status" value="1"/>
</dbReference>
<name>A0A7U8B5D6_CAMUP</name>
<dbReference type="Gene3D" id="2.40.128.130">
    <property type="entry name" value="Autotransporter beta-domain"/>
    <property type="match status" value="1"/>
</dbReference>
<evidence type="ECO:0000313" key="2">
    <source>
        <dbReference type="EMBL" id="EAJ1622805.1"/>
    </source>
</evidence>
<keyword evidence="3" id="KW-1185">Reference proteome</keyword>
<protein>
    <submittedName>
        <fullName evidence="2">Autotransporter outer membrane beta-barrel domain-containing protein</fullName>
    </submittedName>
</protein>
<evidence type="ECO:0000259" key="1">
    <source>
        <dbReference type="PROSITE" id="PS51208"/>
    </source>
</evidence>
<evidence type="ECO:0000313" key="3">
    <source>
        <dbReference type="Proteomes" id="UP000535305"/>
    </source>
</evidence>
<dbReference type="EMBL" id="AABVLA010000056">
    <property type="protein sequence ID" value="EAJ1622805.1"/>
    <property type="molecule type" value="Genomic_DNA"/>
</dbReference>
<feature type="non-terminal residue" evidence="2">
    <location>
        <position position="1"/>
    </location>
</feature>